<dbReference type="PROSITE" id="PS50005">
    <property type="entry name" value="TPR"/>
    <property type="match status" value="3"/>
</dbReference>
<keyword evidence="3" id="KW-1133">Transmembrane helix</keyword>
<reference evidence="4" key="1">
    <citation type="submission" date="2019-11" db="EMBL/GenBank/DDBJ databases">
        <authorList>
            <person name="Feng L."/>
        </authorList>
    </citation>
    <scope>NUCLEOTIDE SEQUENCE</scope>
    <source>
        <strain evidence="4">IbartlettiiLFYP30</strain>
    </source>
</reference>
<evidence type="ECO:0000313" key="4">
    <source>
        <dbReference type="EMBL" id="VYU53059.1"/>
    </source>
</evidence>
<feature type="repeat" description="TPR" evidence="1">
    <location>
        <begin position="393"/>
        <end position="426"/>
    </location>
</feature>
<proteinExistence type="predicted"/>
<keyword evidence="1" id="KW-0802">TPR repeat</keyword>
<dbReference type="SUPFAM" id="SSF48452">
    <property type="entry name" value="TPR-like"/>
    <property type="match status" value="2"/>
</dbReference>
<feature type="transmembrane region" description="Helical" evidence="3">
    <location>
        <begin position="273"/>
        <end position="291"/>
    </location>
</feature>
<dbReference type="Gene3D" id="1.25.40.10">
    <property type="entry name" value="Tetratricopeptide repeat domain"/>
    <property type="match status" value="2"/>
</dbReference>
<dbReference type="EMBL" id="CACRUE010000045">
    <property type="protein sequence ID" value="VYU53059.1"/>
    <property type="molecule type" value="Genomic_DNA"/>
</dbReference>
<evidence type="ECO:0000256" key="2">
    <source>
        <dbReference type="SAM" id="MobiDB-lite"/>
    </source>
</evidence>
<keyword evidence="3" id="KW-0812">Transmembrane</keyword>
<feature type="region of interest" description="Disordered" evidence="2">
    <location>
        <begin position="308"/>
        <end position="348"/>
    </location>
</feature>
<feature type="repeat" description="TPR" evidence="1">
    <location>
        <begin position="356"/>
        <end position="389"/>
    </location>
</feature>
<dbReference type="Pfam" id="PF13174">
    <property type="entry name" value="TPR_6"/>
    <property type="match status" value="2"/>
</dbReference>
<dbReference type="RefSeq" id="WP_024038292.1">
    <property type="nucleotide sequence ID" value="NZ_CACRUE010000045.1"/>
</dbReference>
<accession>A0A6N3FMH6</accession>
<dbReference type="SMART" id="SM00028">
    <property type="entry name" value="TPR"/>
    <property type="match status" value="4"/>
</dbReference>
<name>A0A6N3FMH6_9FIRM</name>
<keyword evidence="3" id="KW-0472">Membrane</keyword>
<feature type="repeat" description="TPR" evidence="1">
    <location>
        <begin position="431"/>
        <end position="464"/>
    </location>
</feature>
<gene>
    <name evidence="4" type="ORF">IBLFYP30_00470</name>
</gene>
<dbReference type="AlphaFoldDB" id="A0A6N3FMH6"/>
<sequence length="478" mass="56195">MPRKIMDISLVEENKSDYTFFKIDEDENEDNKTLKALKQTYVTSNYKNETILNLQKELKTNSSEISKEIKLDSYNKYNNALDLATRHYITKAVEFIEEAFKLNPKDPDILNLKGLLYLLKCDFSKAFESFYTSQCYGNNELSRKYVNLLSSKDFKVFLERYNHSIRFINEELNEESIEIFDSLKLEEPELIEPYVISILLYDRVGDNAKKKALLEELRCIDMDNPIFEKFNEDGENIENSINKNVEVKTEENTTKEEISKTNKKSNKKDKKHIILYSVIAILIVCMGAFYINNQKKINDLNEQISSKESELNEKDKELSKKDEKLNEAQKTEEDAKENDEKLKEQEKEATEIAKGAENLYFSANKYKQAGDYKTAIKYYEYSLKANDTYKFREDAIYNMALSYQKLGDDDNAIKYYKKFVNTYKASSNFYDDSYYHLGMLYYKNDRLQDAKNAFYDLRGSDPNSPYNNSEKVKEILRK</sequence>
<dbReference type="InterPro" id="IPR019734">
    <property type="entry name" value="TPR_rpt"/>
</dbReference>
<evidence type="ECO:0000256" key="1">
    <source>
        <dbReference type="PROSITE-ProRule" id="PRU00339"/>
    </source>
</evidence>
<evidence type="ECO:0000256" key="3">
    <source>
        <dbReference type="SAM" id="Phobius"/>
    </source>
</evidence>
<feature type="region of interest" description="Disordered" evidence="2">
    <location>
        <begin position="459"/>
        <end position="478"/>
    </location>
</feature>
<organism evidence="4">
    <name type="scientific">Intestinibacter bartlettii</name>
    <dbReference type="NCBI Taxonomy" id="261299"/>
    <lineage>
        <taxon>Bacteria</taxon>
        <taxon>Bacillati</taxon>
        <taxon>Bacillota</taxon>
        <taxon>Clostridia</taxon>
        <taxon>Peptostreptococcales</taxon>
        <taxon>Peptostreptococcaceae</taxon>
        <taxon>Intestinibacter</taxon>
    </lineage>
</organism>
<protein>
    <submittedName>
        <fullName evidence="4">Tetratricopeptide repeat protein</fullName>
    </submittedName>
</protein>
<dbReference type="InterPro" id="IPR011990">
    <property type="entry name" value="TPR-like_helical_dom_sf"/>
</dbReference>